<evidence type="ECO:0000256" key="1">
    <source>
        <dbReference type="SAM" id="SignalP"/>
    </source>
</evidence>
<evidence type="ECO:0000313" key="4">
    <source>
        <dbReference type="EMBL" id="KAB1158716.1"/>
    </source>
</evidence>
<protein>
    <submittedName>
        <fullName evidence="4">SusF/SusE family outer membrane protein</fullName>
    </submittedName>
</protein>
<gene>
    <name evidence="4" type="ORF">F7018_08250</name>
</gene>
<feature type="domain" description="SusE outer membrane protein" evidence="2">
    <location>
        <begin position="32"/>
        <end position="132"/>
    </location>
</feature>
<dbReference type="AlphaFoldDB" id="A0A7J5AMD6"/>
<evidence type="ECO:0000259" key="2">
    <source>
        <dbReference type="Pfam" id="PF14292"/>
    </source>
</evidence>
<dbReference type="OrthoDB" id="975117at2"/>
<dbReference type="GO" id="GO:2001070">
    <property type="term" value="F:starch binding"/>
    <property type="evidence" value="ECO:0007669"/>
    <property type="project" value="InterPro"/>
</dbReference>
<dbReference type="Pfam" id="PF16411">
    <property type="entry name" value="SusF_SusE"/>
    <property type="match status" value="1"/>
</dbReference>
<dbReference type="InterPro" id="IPR032187">
    <property type="entry name" value="SusF/SusE-like_C"/>
</dbReference>
<evidence type="ECO:0000259" key="3">
    <source>
        <dbReference type="Pfam" id="PF16411"/>
    </source>
</evidence>
<feature type="chain" id="PRO_5029724800" evidence="1">
    <location>
        <begin position="24"/>
        <end position="374"/>
    </location>
</feature>
<sequence length="374" mass="40041">MMKNKFLKLTSLVIALVTLSVFNACDDTSDIFTVSDGTASVLADVSINKITLDPVNTTTPALTLNWTNANYGQQTAINYAIQFSSDEAFTSPVTATTLTGKNDVTFSMAELNSAAGNAGLNPFEWNTIYVRVVSSLGTQNGNPINSNTINLMVYPYFNYVFKDYYLVGNATAADWNNNNNNPALFRNPNDENEYTYTAYFGAGEFKILETKGLWQPQWGTNDGVLAGGEYSGTIEVNPGGGTDPGTFPANNNGITAGFYTFTINFASKKYSFKSYDASGVTSPASLALQGSAVTASTPLTALTFDGHIWNVSNVHLTPGNLKFVTGAGASWGSNTSFSGTATNGGADIPVVVEDDYDVWFNDLTGEYILVPLNL</sequence>
<feature type="domain" description="Outer membrane protein SusF/SusE-like C-terminal" evidence="3">
    <location>
        <begin position="164"/>
        <end position="270"/>
    </location>
</feature>
<dbReference type="EMBL" id="WAAU01000012">
    <property type="protein sequence ID" value="KAB1158716.1"/>
    <property type="molecule type" value="Genomic_DNA"/>
</dbReference>
<dbReference type="InterPro" id="IPR025970">
    <property type="entry name" value="SusE"/>
</dbReference>
<accession>A0A7J5AMD6</accession>
<keyword evidence="1" id="KW-0732">Signal</keyword>
<keyword evidence="5" id="KW-1185">Reference proteome</keyword>
<evidence type="ECO:0000313" key="5">
    <source>
        <dbReference type="Proteomes" id="UP000467305"/>
    </source>
</evidence>
<feature type="signal peptide" evidence="1">
    <location>
        <begin position="1"/>
        <end position="23"/>
    </location>
</feature>
<comment type="caution">
    <text evidence="4">The sequence shown here is derived from an EMBL/GenBank/DDBJ whole genome shotgun (WGS) entry which is preliminary data.</text>
</comment>
<dbReference type="Gene3D" id="2.60.40.3620">
    <property type="match status" value="1"/>
</dbReference>
<reference evidence="4 5" key="1">
    <citation type="submission" date="2019-09" db="EMBL/GenBank/DDBJ databases">
        <authorList>
            <person name="Cao W.R."/>
        </authorList>
    </citation>
    <scope>NUCLEOTIDE SEQUENCE [LARGE SCALE GENOMIC DNA]</scope>
    <source>
        <strain evidence="5">a4</strain>
    </source>
</reference>
<proteinExistence type="predicted"/>
<organism evidence="4 5">
    <name type="scientific">Tenacibaculum aiptasiae</name>
    <dbReference type="NCBI Taxonomy" id="426481"/>
    <lineage>
        <taxon>Bacteria</taxon>
        <taxon>Pseudomonadati</taxon>
        <taxon>Bacteroidota</taxon>
        <taxon>Flavobacteriia</taxon>
        <taxon>Flavobacteriales</taxon>
        <taxon>Flavobacteriaceae</taxon>
        <taxon>Tenacibaculum</taxon>
    </lineage>
</organism>
<dbReference type="Proteomes" id="UP000467305">
    <property type="component" value="Unassembled WGS sequence"/>
</dbReference>
<dbReference type="GO" id="GO:0019867">
    <property type="term" value="C:outer membrane"/>
    <property type="evidence" value="ECO:0007669"/>
    <property type="project" value="InterPro"/>
</dbReference>
<name>A0A7J5AMD6_9FLAO</name>
<dbReference type="Pfam" id="PF14292">
    <property type="entry name" value="SusE"/>
    <property type="match status" value="1"/>
</dbReference>